<evidence type="ECO:0000256" key="4">
    <source>
        <dbReference type="SAM" id="MobiDB-lite"/>
    </source>
</evidence>
<evidence type="ECO:0000256" key="1">
    <source>
        <dbReference type="ARBA" id="ARBA00008760"/>
    </source>
</evidence>
<proteinExistence type="inferred from homology"/>
<dbReference type="InterPro" id="IPR034704">
    <property type="entry name" value="Ribosomal_bL28/bL31-like_sf"/>
</dbReference>
<evidence type="ECO:0000256" key="3">
    <source>
        <dbReference type="ARBA" id="ARBA00023274"/>
    </source>
</evidence>
<comment type="caution">
    <text evidence="5">The sequence shown here is derived from an EMBL/GenBank/DDBJ whole genome shotgun (WGS) entry which is preliminary data.</text>
</comment>
<gene>
    <name evidence="5" type="ORF">QBZ16_000308</name>
</gene>
<reference evidence="5" key="1">
    <citation type="submission" date="2021-01" db="EMBL/GenBank/DDBJ databases">
        <authorList>
            <person name="Eckstrom K.M.E."/>
        </authorList>
    </citation>
    <scope>NUCLEOTIDE SEQUENCE</scope>
    <source>
        <strain evidence="5">UVCC 0001</strain>
    </source>
</reference>
<accession>A0AAD9IMZ6</accession>
<evidence type="ECO:0000313" key="6">
    <source>
        <dbReference type="Proteomes" id="UP001255856"/>
    </source>
</evidence>
<keyword evidence="2" id="KW-0689">Ribosomal protein</keyword>
<dbReference type="InterPro" id="IPR037147">
    <property type="entry name" value="Ribosomal_bL28_sf"/>
</dbReference>
<comment type="similarity">
    <text evidence="1">Belongs to the bacterial ribosomal protein bL28 family.</text>
</comment>
<dbReference type="GO" id="GO:0003735">
    <property type="term" value="F:structural constituent of ribosome"/>
    <property type="evidence" value="ECO:0007669"/>
    <property type="project" value="InterPro"/>
</dbReference>
<dbReference type="SUPFAM" id="SSF143800">
    <property type="entry name" value="L28p-like"/>
    <property type="match status" value="1"/>
</dbReference>
<dbReference type="Proteomes" id="UP001255856">
    <property type="component" value="Unassembled WGS sequence"/>
</dbReference>
<dbReference type="Gene3D" id="2.30.170.40">
    <property type="entry name" value="Ribosomal protein L28/L24"/>
    <property type="match status" value="1"/>
</dbReference>
<dbReference type="GO" id="GO:1990904">
    <property type="term" value="C:ribonucleoprotein complex"/>
    <property type="evidence" value="ECO:0007669"/>
    <property type="project" value="UniProtKB-KW"/>
</dbReference>
<dbReference type="AlphaFoldDB" id="A0AAD9IMZ6"/>
<feature type="region of interest" description="Disordered" evidence="4">
    <location>
        <begin position="1"/>
        <end position="23"/>
    </location>
</feature>
<protein>
    <submittedName>
        <fullName evidence="5">Uncharacterized protein</fullName>
    </submittedName>
</protein>
<keyword evidence="3" id="KW-0687">Ribonucleoprotein</keyword>
<dbReference type="InterPro" id="IPR026569">
    <property type="entry name" value="Ribosomal_bL28"/>
</dbReference>
<name>A0AAD9IMZ6_PROWI</name>
<sequence length="178" mass="20245">MLGLGSLSGPRPQARSLGSSHSSFHGMQSAFQRLTISKPTVHTPPAPLQIEASRKCDLTGKKANNGYRITFSHKRNRYRQEPNLQKRMIYWPEGQRWVRLKAMADEAGIDLWKLPFRDARPERLAYLEETPHHPPMAKNPRAMKNPAKLAASKKTPLVARYLYGKVVYVREGTDLSKL</sequence>
<organism evidence="5 6">
    <name type="scientific">Prototheca wickerhamii</name>
    <dbReference type="NCBI Taxonomy" id="3111"/>
    <lineage>
        <taxon>Eukaryota</taxon>
        <taxon>Viridiplantae</taxon>
        <taxon>Chlorophyta</taxon>
        <taxon>core chlorophytes</taxon>
        <taxon>Trebouxiophyceae</taxon>
        <taxon>Chlorellales</taxon>
        <taxon>Chlorellaceae</taxon>
        <taxon>Prototheca</taxon>
    </lineage>
</organism>
<evidence type="ECO:0000256" key="2">
    <source>
        <dbReference type="ARBA" id="ARBA00022980"/>
    </source>
</evidence>
<dbReference type="EMBL" id="JASFZW010000001">
    <property type="protein sequence ID" value="KAK2080455.1"/>
    <property type="molecule type" value="Genomic_DNA"/>
</dbReference>
<dbReference type="GO" id="GO:0005840">
    <property type="term" value="C:ribosome"/>
    <property type="evidence" value="ECO:0007669"/>
    <property type="project" value="UniProtKB-KW"/>
</dbReference>
<keyword evidence="6" id="KW-1185">Reference proteome</keyword>
<evidence type="ECO:0000313" key="5">
    <source>
        <dbReference type="EMBL" id="KAK2080455.1"/>
    </source>
</evidence>
<dbReference type="Pfam" id="PF00830">
    <property type="entry name" value="Ribosomal_L28"/>
    <property type="match status" value="1"/>
</dbReference>